<reference evidence="13" key="1">
    <citation type="journal article" date="2023" name="Nat. Commun.">
        <title>Identification of a novel Human Milk Oligosaccharides utilization cluster in the infant gut commensal Bacteroides dorei.</title>
        <authorList>
            <person name="Kijner S."/>
            <person name="Ennis D."/>
            <person name="Shmorak S."/>
            <person name="Florentin A."/>
            <person name="Yassour M."/>
        </authorList>
    </citation>
    <scope>NUCLEOTIDE SEQUENCE</scope>
    <source>
        <strain evidence="13">2</strain>
    </source>
</reference>
<dbReference type="Proteomes" id="UP001177934">
    <property type="component" value="Chromosome"/>
</dbReference>
<dbReference type="PANTHER" id="PTHR39321:SF3">
    <property type="entry name" value="PHOSPHOPANTETHEINE ADENYLYLTRANSFERASE"/>
    <property type="match status" value="1"/>
</dbReference>
<evidence type="ECO:0000256" key="3">
    <source>
        <dbReference type="ARBA" id="ARBA00009014"/>
    </source>
</evidence>
<dbReference type="NCBIfam" id="TIGR00125">
    <property type="entry name" value="cyt_tran_rel"/>
    <property type="match status" value="1"/>
</dbReference>
<protein>
    <recommendedName>
        <fullName evidence="11">Probable nicotinate-nucleotide adenylyltransferase</fullName>
        <ecNumber evidence="11">2.7.7.18</ecNumber>
    </recommendedName>
    <alternativeName>
        <fullName evidence="11">Deamido-NAD(+) diphosphorylase</fullName>
    </alternativeName>
    <alternativeName>
        <fullName evidence="11">Deamido-NAD(+) pyrophosphorylase</fullName>
    </alternativeName>
    <alternativeName>
        <fullName evidence="11">Nicotinate mononucleotide adenylyltransferase</fullName>
        <shortName evidence="11">NaMN adenylyltransferase</shortName>
    </alternativeName>
</protein>
<dbReference type="PANTHER" id="PTHR39321">
    <property type="entry name" value="NICOTINATE-NUCLEOTIDE ADENYLYLTRANSFERASE-RELATED"/>
    <property type="match status" value="1"/>
</dbReference>
<evidence type="ECO:0000256" key="9">
    <source>
        <dbReference type="ARBA" id="ARBA00023027"/>
    </source>
</evidence>
<keyword evidence="8 11" id="KW-0067">ATP-binding</keyword>
<comment type="similarity">
    <text evidence="3 11">Belongs to the NadD family.</text>
</comment>
<evidence type="ECO:0000256" key="4">
    <source>
        <dbReference type="ARBA" id="ARBA00022642"/>
    </source>
</evidence>
<evidence type="ECO:0000256" key="6">
    <source>
        <dbReference type="ARBA" id="ARBA00022695"/>
    </source>
</evidence>
<dbReference type="CDD" id="cd02165">
    <property type="entry name" value="NMNAT"/>
    <property type="match status" value="1"/>
</dbReference>
<proteinExistence type="inferred from homology"/>
<keyword evidence="5 11" id="KW-0808">Transferase</keyword>
<evidence type="ECO:0000256" key="10">
    <source>
        <dbReference type="ARBA" id="ARBA00048721"/>
    </source>
</evidence>
<evidence type="ECO:0000256" key="5">
    <source>
        <dbReference type="ARBA" id="ARBA00022679"/>
    </source>
</evidence>
<evidence type="ECO:0000259" key="12">
    <source>
        <dbReference type="Pfam" id="PF01467"/>
    </source>
</evidence>
<dbReference type="GO" id="GO:0009435">
    <property type="term" value="P:NAD+ biosynthetic process"/>
    <property type="evidence" value="ECO:0007669"/>
    <property type="project" value="UniProtKB-UniRule"/>
</dbReference>
<gene>
    <name evidence="11 13" type="primary">nadD</name>
    <name evidence="13" type="ORF">QNN11_04625</name>
</gene>
<dbReference type="AlphaFoldDB" id="A0AA95HMC6"/>
<dbReference type="Gene3D" id="3.40.50.620">
    <property type="entry name" value="HUPs"/>
    <property type="match status" value="1"/>
</dbReference>
<dbReference type="GO" id="GO:0005524">
    <property type="term" value="F:ATP binding"/>
    <property type="evidence" value="ECO:0007669"/>
    <property type="project" value="UniProtKB-KW"/>
</dbReference>
<evidence type="ECO:0000256" key="8">
    <source>
        <dbReference type="ARBA" id="ARBA00022840"/>
    </source>
</evidence>
<evidence type="ECO:0000313" key="13">
    <source>
        <dbReference type="EMBL" id="WHX10752.1"/>
    </source>
</evidence>
<sequence>MEKSKIKTGIFGGSFNPIHIGHLALANYLCEYNGLDEIWFLVSPHNPLKQQTDLWDDNLRLELVKLAIADYPKFRASDFEFYLPRPSYTIHTLDALHKAYPNREFTLIIGADNWLLFPRWYKAKEILKNHHVMIYPRPNFTIDPTTLPPSVQLADTPLLEISSTFIRQALAEGRDIRYFLHPAVYERLKNKNPRRTQSKFPGKNTSII</sequence>
<evidence type="ECO:0000256" key="2">
    <source>
        <dbReference type="ARBA" id="ARBA00005019"/>
    </source>
</evidence>
<dbReference type="HAMAP" id="MF_00244">
    <property type="entry name" value="NaMN_adenylyltr"/>
    <property type="match status" value="1"/>
</dbReference>
<feature type="domain" description="Cytidyltransferase-like" evidence="12">
    <location>
        <begin position="10"/>
        <end position="168"/>
    </location>
</feature>
<dbReference type="NCBIfam" id="TIGR00482">
    <property type="entry name" value="nicotinate (nicotinamide) nucleotide adenylyltransferase"/>
    <property type="match status" value="1"/>
</dbReference>
<keyword evidence="4 11" id="KW-0662">Pyridine nucleotide biosynthesis</keyword>
<dbReference type="Pfam" id="PF01467">
    <property type="entry name" value="CTP_transf_like"/>
    <property type="match status" value="1"/>
</dbReference>
<comment type="pathway">
    <text evidence="2 11">Cofactor biosynthesis; NAD(+) biosynthesis; deamido-NAD(+) from nicotinate D-ribonucleotide: step 1/1.</text>
</comment>
<keyword evidence="6 11" id="KW-0548">Nucleotidyltransferase</keyword>
<dbReference type="EC" id="2.7.7.18" evidence="11"/>
<organism evidence="13 14">
    <name type="scientific">Phocaeicola dorei</name>
    <dbReference type="NCBI Taxonomy" id="357276"/>
    <lineage>
        <taxon>Bacteria</taxon>
        <taxon>Pseudomonadati</taxon>
        <taxon>Bacteroidota</taxon>
        <taxon>Bacteroidia</taxon>
        <taxon>Bacteroidales</taxon>
        <taxon>Bacteroidaceae</taxon>
        <taxon>Phocaeicola</taxon>
    </lineage>
</organism>
<evidence type="ECO:0000256" key="7">
    <source>
        <dbReference type="ARBA" id="ARBA00022741"/>
    </source>
</evidence>
<dbReference type="EMBL" id="CP126056">
    <property type="protein sequence ID" value="WHX10752.1"/>
    <property type="molecule type" value="Genomic_DNA"/>
</dbReference>
<dbReference type="GO" id="GO:0004515">
    <property type="term" value="F:nicotinate-nucleotide adenylyltransferase activity"/>
    <property type="evidence" value="ECO:0007669"/>
    <property type="project" value="UniProtKB-UniRule"/>
</dbReference>
<name>A0AA95HMC6_9BACT</name>
<accession>A0AA95HMC6</accession>
<comment type="function">
    <text evidence="1 11">Catalyzes the reversible adenylation of nicotinate mononucleotide (NaMN) to nicotinic acid adenine dinucleotide (NaAD).</text>
</comment>
<dbReference type="InterPro" id="IPR014729">
    <property type="entry name" value="Rossmann-like_a/b/a_fold"/>
</dbReference>
<dbReference type="SUPFAM" id="SSF52374">
    <property type="entry name" value="Nucleotidylyl transferase"/>
    <property type="match status" value="1"/>
</dbReference>
<keyword evidence="9 11" id="KW-0520">NAD</keyword>
<evidence type="ECO:0000256" key="11">
    <source>
        <dbReference type="HAMAP-Rule" id="MF_00244"/>
    </source>
</evidence>
<dbReference type="InterPro" id="IPR005248">
    <property type="entry name" value="NadD/NMNAT"/>
</dbReference>
<dbReference type="InterPro" id="IPR004821">
    <property type="entry name" value="Cyt_trans-like"/>
</dbReference>
<evidence type="ECO:0000256" key="1">
    <source>
        <dbReference type="ARBA" id="ARBA00002324"/>
    </source>
</evidence>
<keyword evidence="7 11" id="KW-0547">Nucleotide-binding</keyword>
<evidence type="ECO:0000313" key="14">
    <source>
        <dbReference type="Proteomes" id="UP001177934"/>
    </source>
</evidence>
<comment type="catalytic activity">
    <reaction evidence="10 11">
        <text>nicotinate beta-D-ribonucleotide + ATP + H(+) = deamido-NAD(+) + diphosphate</text>
        <dbReference type="Rhea" id="RHEA:22860"/>
        <dbReference type="ChEBI" id="CHEBI:15378"/>
        <dbReference type="ChEBI" id="CHEBI:30616"/>
        <dbReference type="ChEBI" id="CHEBI:33019"/>
        <dbReference type="ChEBI" id="CHEBI:57502"/>
        <dbReference type="ChEBI" id="CHEBI:58437"/>
        <dbReference type="EC" id="2.7.7.18"/>
    </reaction>
</comment>